<sequence>MRQQSNYLPAGLPHNRGLWTQEQRELENLDLKASRLIKQLKRRKIDRVVIFREIEQAAEKYQEFFKTRLNYWRGVMRLQTKE</sequence>
<comment type="caution">
    <text evidence="1">The sequence shown here is derived from an EMBL/GenBank/DDBJ whole genome shotgun (WGS) entry which is preliminary data.</text>
</comment>
<dbReference type="EMBL" id="NIBT01000023">
    <property type="protein sequence ID" value="PHM22653.1"/>
    <property type="molecule type" value="Genomic_DNA"/>
</dbReference>
<dbReference type="RefSeq" id="WP_099133687.1">
    <property type="nucleotide sequence ID" value="NZ_CAWNOJ010000035.1"/>
</dbReference>
<evidence type="ECO:0000313" key="2">
    <source>
        <dbReference type="EMBL" id="RKE91811.1"/>
    </source>
</evidence>
<dbReference type="InterPro" id="IPR036745">
    <property type="entry name" value="PolIII_theta_sf"/>
</dbReference>
<keyword evidence="4" id="KW-1185">Reference proteome</keyword>
<gene>
    <name evidence="2" type="ORF">BDE27_2088</name>
    <name evidence="1" type="ORF">Xehl_03530</name>
</gene>
<dbReference type="Proteomes" id="UP000225605">
    <property type="component" value="Unassembled WGS sequence"/>
</dbReference>
<dbReference type="AlphaFoldDB" id="A0A2D0ILF8"/>
<protein>
    <submittedName>
        <fullName evidence="1">Uncharacterized protein</fullName>
    </submittedName>
</protein>
<dbReference type="GO" id="GO:0003677">
    <property type="term" value="F:DNA binding"/>
    <property type="evidence" value="ECO:0007669"/>
    <property type="project" value="InterPro"/>
</dbReference>
<evidence type="ECO:0000313" key="3">
    <source>
        <dbReference type="Proteomes" id="UP000225605"/>
    </source>
</evidence>
<reference evidence="2 4" key="2">
    <citation type="submission" date="2018-09" db="EMBL/GenBank/DDBJ databases">
        <title>Genomic Encyclopedia of Archaeal and Bacterial Type Strains, Phase II (KMG-II): from individual species to whole genera.</title>
        <authorList>
            <person name="Goeker M."/>
        </authorList>
    </citation>
    <scope>NUCLEOTIDE SEQUENCE [LARGE SCALE GENOMIC DNA]</scope>
    <source>
        <strain evidence="2 4">DSM 16337</strain>
    </source>
</reference>
<evidence type="ECO:0000313" key="1">
    <source>
        <dbReference type="EMBL" id="PHM22653.1"/>
    </source>
</evidence>
<dbReference type="EMBL" id="RAQI01000002">
    <property type="protein sequence ID" value="RKE91811.1"/>
    <property type="molecule type" value="Genomic_DNA"/>
</dbReference>
<evidence type="ECO:0000313" key="4">
    <source>
        <dbReference type="Proteomes" id="UP000283568"/>
    </source>
</evidence>
<dbReference type="GO" id="GO:0003887">
    <property type="term" value="F:DNA-directed DNA polymerase activity"/>
    <property type="evidence" value="ECO:0007669"/>
    <property type="project" value="InterPro"/>
</dbReference>
<organism evidence="1 3">
    <name type="scientific">Xenorhabdus ehlersii</name>
    <dbReference type="NCBI Taxonomy" id="290111"/>
    <lineage>
        <taxon>Bacteria</taxon>
        <taxon>Pseudomonadati</taxon>
        <taxon>Pseudomonadota</taxon>
        <taxon>Gammaproteobacteria</taxon>
        <taxon>Enterobacterales</taxon>
        <taxon>Morganellaceae</taxon>
        <taxon>Xenorhabdus</taxon>
    </lineage>
</organism>
<proteinExistence type="predicted"/>
<dbReference type="GO" id="GO:0006260">
    <property type="term" value="P:DNA replication"/>
    <property type="evidence" value="ECO:0007669"/>
    <property type="project" value="InterPro"/>
</dbReference>
<dbReference type="SUPFAM" id="SSF46575">
    <property type="entry name" value="DNA polymerase III theta subunit-like"/>
    <property type="match status" value="1"/>
</dbReference>
<reference evidence="1 3" key="1">
    <citation type="journal article" date="2017" name="Nat. Microbiol.">
        <title>Natural product diversity associated with the nematode symbionts Photorhabdus and Xenorhabdus.</title>
        <authorList>
            <person name="Tobias N.J."/>
            <person name="Wolff H."/>
            <person name="Djahanschiri B."/>
            <person name="Grundmann F."/>
            <person name="Kronenwerth M."/>
            <person name="Shi Y.M."/>
            <person name="Simonyi S."/>
            <person name="Grun P."/>
            <person name="Shapiro-Ilan D."/>
            <person name="Pidot S.J."/>
            <person name="Stinear T.P."/>
            <person name="Ebersberger I."/>
            <person name="Bode H.B."/>
        </authorList>
    </citation>
    <scope>NUCLEOTIDE SEQUENCE [LARGE SCALE GENOMIC DNA]</scope>
    <source>
        <strain evidence="1 3">DSM 16337</strain>
    </source>
</reference>
<name>A0A2D0ILF8_9GAMM</name>
<dbReference type="OrthoDB" id="6434291at2"/>
<dbReference type="Gene3D" id="1.20.58.250">
    <property type="entry name" value="DNA polymerase III-theta"/>
    <property type="match status" value="1"/>
</dbReference>
<dbReference type="Proteomes" id="UP000283568">
    <property type="component" value="Unassembled WGS sequence"/>
</dbReference>
<accession>A0A2D0ILF8</accession>